<evidence type="ECO:0000256" key="4">
    <source>
        <dbReference type="ARBA" id="ARBA00022448"/>
    </source>
</evidence>
<keyword evidence="9 14" id="KW-0472">Membrane</keyword>
<protein>
    <submittedName>
        <fullName evidence="17">GOLD domain-containing protein</fullName>
    </submittedName>
</protein>
<dbReference type="Pfam" id="PF01105">
    <property type="entry name" value="EMP24_GP25L"/>
    <property type="match status" value="1"/>
</dbReference>
<feature type="transmembrane region" description="Helical" evidence="14">
    <location>
        <begin position="127"/>
        <end position="150"/>
    </location>
</feature>
<accession>A0A915NFR8</accession>
<feature type="compositionally biased region" description="Low complexity" evidence="13">
    <location>
        <begin position="765"/>
        <end position="776"/>
    </location>
</feature>
<reference evidence="17" key="1">
    <citation type="submission" date="2022-11" db="UniProtKB">
        <authorList>
            <consortium name="WormBaseParasite"/>
        </authorList>
    </citation>
    <scope>IDENTIFICATION</scope>
</reference>
<evidence type="ECO:0000256" key="11">
    <source>
        <dbReference type="ARBA" id="ARBA00037847"/>
    </source>
</evidence>
<feature type="transmembrane region" description="Helical" evidence="14">
    <location>
        <begin position="219"/>
        <end position="243"/>
    </location>
</feature>
<dbReference type="InterPro" id="IPR003280">
    <property type="entry name" value="2pore_dom_K_chnl"/>
</dbReference>
<evidence type="ECO:0000256" key="8">
    <source>
        <dbReference type="ARBA" id="ARBA00023065"/>
    </source>
</evidence>
<dbReference type="WBParaSite" id="scaffold987_cov149.g2200">
    <property type="protein sequence ID" value="scaffold987_cov149.g2200"/>
    <property type="gene ID" value="scaffold987_cov149.g2200"/>
</dbReference>
<comment type="similarity">
    <text evidence="3">Belongs to the EMP24/GP25L family.</text>
</comment>
<dbReference type="InterPro" id="IPR009038">
    <property type="entry name" value="GOLD_dom"/>
</dbReference>
<feature type="transmembrane region" description="Helical" evidence="14">
    <location>
        <begin position="370"/>
        <end position="390"/>
    </location>
</feature>
<keyword evidence="10 12" id="KW-0407">Ion channel</keyword>
<evidence type="ECO:0000256" key="2">
    <source>
        <dbReference type="ARBA" id="ARBA00004479"/>
    </source>
</evidence>
<comment type="subcellular location">
    <subcellularLocation>
        <location evidence="11">Endomembrane system</location>
        <topology evidence="11">Single-pass membrane protein</topology>
    </subcellularLocation>
    <subcellularLocation>
        <location evidence="1">Membrane</location>
        <topology evidence="1">Multi-pass membrane protein</topology>
    </subcellularLocation>
    <subcellularLocation>
        <location evidence="2">Membrane</location>
        <topology evidence="2">Single-pass type I membrane protein</topology>
    </subcellularLocation>
</comment>
<evidence type="ECO:0000256" key="5">
    <source>
        <dbReference type="ARBA" id="ARBA00022692"/>
    </source>
</evidence>
<dbReference type="SUPFAM" id="SSF81324">
    <property type="entry name" value="Voltage-gated potassium channels"/>
    <property type="match status" value="2"/>
</dbReference>
<dbReference type="Proteomes" id="UP000887561">
    <property type="component" value="Unplaced"/>
</dbReference>
<feature type="compositionally biased region" description="Polar residues" evidence="13">
    <location>
        <begin position="728"/>
        <end position="761"/>
    </location>
</feature>
<keyword evidence="4 12" id="KW-0813">Transport</keyword>
<dbReference type="Pfam" id="PF07885">
    <property type="entry name" value="Ion_trans_2"/>
    <property type="match status" value="1"/>
</dbReference>
<dbReference type="InterPro" id="IPR013099">
    <property type="entry name" value="K_chnl_dom"/>
</dbReference>
<dbReference type="GO" id="GO:0012505">
    <property type="term" value="C:endomembrane system"/>
    <property type="evidence" value="ECO:0007669"/>
    <property type="project" value="UniProtKB-SubCell"/>
</dbReference>
<dbReference type="AlphaFoldDB" id="A0A915NFR8"/>
<feature type="compositionally biased region" description="Low complexity" evidence="13">
    <location>
        <begin position="75"/>
        <end position="85"/>
    </location>
</feature>
<evidence type="ECO:0000256" key="6">
    <source>
        <dbReference type="ARBA" id="ARBA00022729"/>
    </source>
</evidence>
<feature type="region of interest" description="Disordered" evidence="13">
    <location>
        <begin position="69"/>
        <end position="115"/>
    </location>
</feature>
<keyword evidence="6" id="KW-0732">Signal</keyword>
<organism evidence="16 17">
    <name type="scientific">Meloidogyne javanica</name>
    <name type="common">Root-knot nematode worm</name>
    <dbReference type="NCBI Taxonomy" id="6303"/>
    <lineage>
        <taxon>Eukaryota</taxon>
        <taxon>Metazoa</taxon>
        <taxon>Ecdysozoa</taxon>
        <taxon>Nematoda</taxon>
        <taxon>Chromadorea</taxon>
        <taxon>Rhabditida</taxon>
        <taxon>Tylenchina</taxon>
        <taxon>Tylenchomorpha</taxon>
        <taxon>Tylenchoidea</taxon>
        <taxon>Meloidogynidae</taxon>
        <taxon>Meloidogyninae</taxon>
        <taxon>Meloidogyne</taxon>
        <taxon>Meloidogyne incognita group</taxon>
    </lineage>
</organism>
<evidence type="ECO:0000256" key="3">
    <source>
        <dbReference type="ARBA" id="ARBA00007104"/>
    </source>
</evidence>
<dbReference type="GO" id="GO:0005267">
    <property type="term" value="F:potassium channel activity"/>
    <property type="evidence" value="ECO:0007669"/>
    <property type="project" value="InterPro"/>
</dbReference>
<evidence type="ECO:0000256" key="12">
    <source>
        <dbReference type="RuleBase" id="RU003857"/>
    </source>
</evidence>
<feature type="compositionally biased region" description="Polar residues" evidence="13">
    <location>
        <begin position="694"/>
        <end position="712"/>
    </location>
</feature>
<comment type="similarity">
    <text evidence="12">Belongs to the two pore domain potassium channel (TC 1.A.1.8) family.</text>
</comment>
<evidence type="ECO:0000256" key="1">
    <source>
        <dbReference type="ARBA" id="ARBA00004141"/>
    </source>
</evidence>
<feature type="region of interest" description="Disordered" evidence="13">
    <location>
        <begin position="687"/>
        <end position="778"/>
    </location>
</feature>
<feature type="compositionally biased region" description="Low complexity" evidence="13">
    <location>
        <begin position="716"/>
        <end position="727"/>
    </location>
</feature>
<keyword evidence="7 14" id="KW-1133">Transmembrane helix</keyword>
<dbReference type="GO" id="GO:0016020">
    <property type="term" value="C:membrane"/>
    <property type="evidence" value="ECO:0007669"/>
    <property type="project" value="UniProtKB-SubCell"/>
</dbReference>
<name>A0A915NFR8_MELJA</name>
<evidence type="ECO:0000256" key="7">
    <source>
        <dbReference type="ARBA" id="ARBA00022989"/>
    </source>
</evidence>
<dbReference type="InterPro" id="IPR015720">
    <property type="entry name" value="Emp24-like"/>
</dbReference>
<feature type="domain" description="GOLD" evidence="15">
    <location>
        <begin position="397"/>
        <end position="479"/>
    </location>
</feature>
<dbReference type="Gene3D" id="1.10.287.70">
    <property type="match status" value="2"/>
</dbReference>
<evidence type="ECO:0000256" key="9">
    <source>
        <dbReference type="ARBA" id="ARBA00023136"/>
    </source>
</evidence>
<feature type="transmembrane region" description="Helical" evidence="14">
    <location>
        <begin position="255"/>
        <end position="282"/>
    </location>
</feature>
<evidence type="ECO:0000313" key="17">
    <source>
        <dbReference type="WBParaSite" id="scaffold987_cov149.g2200"/>
    </source>
</evidence>
<keyword evidence="8 12" id="KW-0406">Ion transport</keyword>
<sequence length="923" mass="102735">MQKEEEVDFVEKIEIEEEEDDEEEMAPEELQELEDHLCEMVTPKNVLLFGGRNRRRTPLLIGSNDASSRFWRPQSSTASATTTDSNNEFGGGGGHSLIETSITNSRKSQKQEDDEFREKGARKYAKLILPHVGLVLLTCCYTLLGASLFYSVERPNELRAKRICLDNINKRQELFVSELVWLAASNLSGERKNWERIAREHLWVVSTIGYGNPVPVTRIGRIACISFSLFGIPLTLVTIADLVGFGDLMPRRDHYTAIILLYIVLGLAITTMCIDLVGVQYIRKVVLVSELYSSLLQKRNQKGGGNVSCNGETAFIIENLYIDPSRRHIIPFIPADIRLIRFIDQPPNSLSRTSSQASEDVKETLLKMNWLYFLLFLCLFGIKNSFGYFIHIDANEELCFFDRVVSGTKMGLMFEVAEGGFLDIDVKIVGPDNSEIYKGERESSGKYTFAAHMDGPHTYCFSNKMSTMTPKVVMFSMDISQPNAHVQEADGKIDADGQKLEEMIRELSAMLTAVKHEQEYMQVRDRVHRSINENTNSRVVIWAIFEAILLISMTVGQIYYLKRFFEVRRILCNGHQECFQSLFGQDDESFPHCRHLQCRGGTKKEVDCNGKGACIFNGFTTRCNKNEEKEAFDEFGLEFGKVLLNNKYPNERKNWLKMKEIINEAKEANNKKQKEFGLLIGKGRMEMVGGGHGTSSIKATSKSEANTETTELPNFEATSASSSETSTKGYNTEASSILNLEATSANSDASTRGYNTETTELPNFEATSASSSETSTKGYNTEASSILNFEATSASSFETSTRGYNTEASPLSTLETTSIKNSEADTRAYTEASLEASSAANTEASKLPIFETISASDSETSPKGYNTEATSILNLEATSASNSIVYTEAYTEATSLPSSETNTEATKNSETSSILNLEASTKA</sequence>
<feature type="region of interest" description="Disordered" evidence="13">
    <location>
        <begin position="892"/>
        <end position="923"/>
    </location>
</feature>
<evidence type="ECO:0000256" key="10">
    <source>
        <dbReference type="ARBA" id="ARBA00023303"/>
    </source>
</evidence>
<dbReference type="PROSITE" id="PS50866">
    <property type="entry name" value="GOLD"/>
    <property type="match status" value="1"/>
</dbReference>
<dbReference type="SUPFAM" id="SSF101576">
    <property type="entry name" value="Supernatant protein factor (SPF), C-terminal domain"/>
    <property type="match status" value="1"/>
</dbReference>
<keyword evidence="16" id="KW-1185">Reference proteome</keyword>
<keyword evidence="5 12" id="KW-0812">Transmembrane</keyword>
<feature type="transmembrane region" description="Helical" evidence="14">
    <location>
        <begin position="539"/>
        <end position="560"/>
    </location>
</feature>
<evidence type="ECO:0000256" key="14">
    <source>
        <dbReference type="SAM" id="Phobius"/>
    </source>
</evidence>
<dbReference type="PRINTS" id="PR01333">
    <property type="entry name" value="2POREKCHANEL"/>
</dbReference>
<evidence type="ECO:0000313" key="16">
    <source>
        <dbReference type="Proteomes" id="UP000887561"/>
    </source>
</evidence>
<dbReference type="SMART" id="SM01190">
    <property type="entry name" value="EMP24_GP25L"/>
    <property type="match status" value="1"/>
</dbReference>
<proteinExistence type="inferred from homology"/>
<evidence type="ECO:0000256" key="13">
    <source>
        <dbReference type="SAM" id="MobiDB-lite"/>
    </source>
</evidence>
<dbReference type="InterPro" id="IPR036598">
    <property type="entry name" value="GOLD_dom_sf"/>
</dbReference>
<evidence type="ECO:0000259" key="15">
    <source>
        <dbReference type="PROSITE" id="PS50866"/>
    </source>
</evidence>
<dbReference type="PANTHER" id="PTHR22811">
    <property type="entry name" value="TRANSMEMBRANE EMP24 DOMAIN-CONTAINING PROTEIN"/>
    <property type="match status" value="1"/>
</dbReference>